<dbReference type="EMBL" id="JTLV02000001">
    <property type="protein sequence ID" value="PQM30882.1"/>
    <property type="molecule type" value="Genomic_DNA"/>
</dbReference>
<dbReference type="InterPro" id="IPR002933">
    <property type="entry name" value="Peptidase_M20"/>
</dbReference>
<evidence type="ECO:0000313" key="4">
    <source>
        <dbReference type="Proteomes" id="UP000031565"/>
    </source>
</evidence>
<proteinExistence type="predicted"/>
<dbReference type="Proteomes" id="UP000031565">
    <property type="component" value="Unassembled WGS sequence"/>
</dbReference>
<dbReference type="GO" id="GO:0008777">
    <property type="term" value="F:acetylornithine deacetylase activity"/>
    <property type="evidence" value="ECO:0007669"/>
    <property type="project" value="TreeGrafter"/>
</dbReference>
<dbReference type="GO" id="GO:0006526">
    <property type="term" value="P:L-arginine biosynthetic process"/>
    <property type="evidence" value="ECO:0007669"/>
    <property type="project" value="TreeGrafter"/>
</dbReference>
<sequence length="236" mass="26610">MANVVRYQEPYLTDIKTKLDQKQIETDLEDDWLIVKGKASHGSLPERGINAALVTLATYAEFTTDSPIANFVKKHLYNDFNFKQIFSTMKDDTGLLIVNNGIVEINAEKTRLTLNMRVPISYHLKDVEAPLTAELSKYHLQLAIISSKKPIHMPLDSPMIKNIMQVYRDVTGDHDAKPVAIGGGTYAKAMPNCVTFGAEFDINESTMYAYNEYVKISDLQKMLEIYTKAIPLLTTK</sequence>
<dbReference type="PANTHER" id="PTHR43808">
    <property type="entry name" value="ACETYLORNITHINE DEACETYLASE"/>
    <property type="match status" value="1"/>
</dbReference>
<dbReference type="STRING" id="2138.SMSRO_v1c06440"/>
<evidence type="ECO:0000256" key="1">
    <source>
        <dbReference type="ARBA" id="ARBA00022723"/>
    </source>
</evidence>
<dbReference type="PANTHER" id="PTHR43808:SF31">
    <property type="entry name" value="N-ACETYL-L-CITRULLINE DEACETYLASE"/>
    <property type="match status" value="1"/>
</dbReference>
<keyword evidence="3" id="KW-0645">Protease</keyword>
<gene>
    <name evidence="3" type="ORF">SMSRO_SF006740</name>
</gene>
<dbReference type="EC" id="3.4.13.-" evidence="3"/>
<keyword evidence="1" id="KW-0479">Metal-binding</keyword>
<dbReference type="GO" id="GO:0016805">
    <property type="term" value="F:dipeptidase activity"/>
    <property type="evidence" value="ECO:0007669"/>
    <property type="project" value="UniProtKB-KW"/>
</dbReference>
<keyword evidence="3" id="KW-0224">Dipeptidase</keyword>
<dbReference type="Gene3D" id="3.30.70.360">
    <property type="match status" value="1"/>
</dbReference>
<dbReference type="GO" id="GO:0046872">
    <property type="term" value="F:metal ion binding"/>
    <property type="evidence" value="ECO:0007669"/>
    <property type="project" value="UniProtKB-KW"/>
</dbReference>
<dbReference type="InterPro" id="IPR036264">
    <property type="entry name" value="Bact_exopeptidase_dim_dom"/>
</dbReference>
<dbReference type="AlphaFoldDB" id="A0A2P6FBS0"/>
<dbReference type="RefSeq" id="WP_227991398.1">
    <property type="nucleotide sequence ID" value="NZ_CM020866.1"/>
</dbReference>
<keyword evidence="4" id="KW-1185">Reference proteome</keyword>
<protein>
    <submittedName>
        <fullName evidence="3">Dipeptidase PepV</fullName>
        <ecNumber evidence="3">3.4.13.-</ecNumber>
    </submittedName>
</protein>
<reference evidence="3 4" key="1">
    <citation type="journal article" date="2015" name="MBio">
        <title>Genome sequence of the Drosophila melanogaster male-killing Spiroplasma strain MSRO endosymbiont.</title>
        <authorList>
            <person name="Paredes J.C."/>
            <person name="Herren J.K."/>
            <person name="Schupfer F."/>
            <person name="Marin R."/>
            <person name="Claverol S."/>
            <person name="Kuo C.H."/>
            <person name="Lemaitre B."/>
            <person name="Beven L."/>
        </authorList>
    </citation>
    <scope>NUCLEOTIDE SEQUENCE [LARGE SCALE GENOMIC DNA]</scope>
    <source>
        <strain evidence="3 4">MSRO</strain>
    </source>
</reference>
<organism evidence="3 4">
    <name type="scientific">Spiroplasma poulsonii</name>
    <dbReference type="NCBI Taxonomy" id="2138"/>
    <lineage>
        <taxon>Bacteria</taxon>
        <taxon>Bacillati</taxon>
        <taxon>Mycoplasmatota</taxon>
        <taxon>Mollicutes</taxon>
        <taxon>Entomoplasmatales</taxon>
        <taxon>Spiroplasmataceae</taxon>
        <taxon>Spiroplasma</taxon>
    </lineage>
</organism>
<keyword evidence="2 3" id="KW-0378">Hydrolase</keyword>
<comment type="caution">
    <text evidence="3">The sequence shown here is derived from an EMBL/GenBank/DDBJ whole genome shotgun (WGS) entry which is preliminary data.</text>
</comment>
<evidence type="ECO:0000313" key="3">
    <source>
        <dbReference type="EMBL" id="PQM30882.1"/>
    </source>
</evidence>
<accession>A0A2P6FBS0</accession>
<dbReference type="Gene3D" id="3.40.630.10">
    <property type="entry name" value="Zn peptidases"/>
    <property type="match status" value="1"/>
</dbReference>
<name>A0A2P6FBS0_9MOLU</name>
<dbReference type="SUPFAM" id="SSF55031">
    <property type="entry name" value="Bacterial exopeptidase dimerisation domain"/>
    <property type="match status" value="1"/>
</dbReference>
<evidence type="ECO:0000256" key="2">
    <source>
        <dbReference type="ARBA" id="ARBA00022801"/>
    </source>
</evidence>
<dbReference type="SUPFAM" id="SSF53187">
    <property type="entry name" value="Zn-dependent exopeptidases"/>
    <property type="match status" value="1"/>
</dbReference>
<dbReference type="Pfam" id="PF01546">
    <property type="entry name" value="Peptidase_M20"/>
    <property type="match status" value="1"/>
</dbReference>
<dbReference type="InterPro" id="IPR050072">
    <property type="entry name" value="Peptidase_M20A"/>
</dbReference>